<evidence type="ECO:0000313" key="2">
    <source>
        <dbReference type="EMBL" id="VEL41415.1"/>
    </source>
</evidence>
<proteinExistence type="predicted"/>
<reference evidence="2" key="1">
    <citation type="submission" date="2018-11" db="EMBL/GenBank/DDBJ databases">
        <authorList>
            <consortium name="Pathogen Informatics"/>
        </authorList>
    </citation>
    <scope>NUCLEOTIDE SEQUENCE</scope>
</reference>
<comment type="caution">
    <text evidence="2">The sequence shown here is derived from an EMBL/GenBank/DDBJ whole genome shotgun (WGS) entry which is preliminary data.</text>
</comment>
<organism evidence="2 3">
    <name type="scientific">Protopolystoma xenopodis</name>
    <dbReference type="NCBI Taxonomy" id="117903"/>
    <lineage>
        <taxon>Eukaryota</taxon>
        <taxon>Metazoa</taxon>
        <taxon>Spiralia</taxon>
        <taxon>Lophotrochozoa</taxon>
        <taxon>Platyhelminthes</taxon>
        <taxon>Monogenea</taxon>
        <taxon>Polyopisthocotylea</taxon>
        <taxon>Polystomatidea</taxon>
        <taxon>Polystomatidae</taxon>
        <taxon>Protopolystoma</taxon>
    </lineage>
</organism>
<dbReference type="Proteomes" id="UP000784294">
    <property type="component" value="Unassembled WGS sequence"/>
</dbReference>
<evidence type="ECO:0000313" key="3">
    <source>
        <dbReference type="Proteomes" id="UP000784294"/>
    </source>
</evidence>
<name>A0A448XP38_9PLAT</name>
<protein>
    <submittedName>
        <fullName evidence="2">Uncharacterized protein</fullName>
    </submittedName>
</protein>
<feature type="compositionally biased region" description="Basic residues" evidence="1">
    <location>
        <begin position="1"/>
        <end position="11"/>
    </location>
</feature>
<evidence type="ECO:0000256" key="1">
    <source>
        <dbReference type="SAM" id="MobiDB-lite"/>
    </source>
</evidence>
<feature type="region of interest" description="Disordered" evidence="1">
    <location>
        <begin position="1"/>
        <end position="40"/>
    </location>
</feature>
<sequence length="139" mass="15463">SSQRTWQRKPRSGSGEDFTSGQCSLHISKDGERTGAETEELSQRQLVVYDEADGLYSDFCSQRTTSAGIKPSALDRHTTASSNNITARLGGKRLSGWAKLGHKPGFKSLELPMSRFQSGFQHCIMPQEFIVDFAFKLLF</sequence>
<accession>A0A448XP38</accession>
<feature type="compositionally biased region" description="Basic and acidic residues" evidence="1">
    <location>
        <begin position="27"/>
        <end position="36"/>
    </location>
</feature>
<keyword evidence="3" id="KW-1185">Reference proteome</keyword>
<gene>
    <name evidence="2" type="ORF">PXEA_LOCUS34855</name>
</gene>
<dbReference type="AlphaFoldDB" id="A0A448XP38"/>
<dbReference type="EMBL" id="CAAALY010269257">
    <property type="protein sequence ID" value="VEL41415.1"/>
    <property type="molecule type" value="Genomic_DNA"/>
</dbReference>
<feature type="non-terminal residue" evidence="2">
    <location>
        <position position="1"/>
    </location>
</feature>